<comment type="caution">
    <text evidence="1">The sequence shown here is derived from an EMBL/GenBank/DDBJ whole genome shotgun (WGS) entry which is preliminary data.</text>
</comment>
<keyword evidence="2" id="KW-1185">Reference proteome</keyword>
<dbReference type="AlphaFoldDB" id="A0AAV2H3E5"/>
<evidence type="ECO:0000313" key="2">
    <source>
        <dbReference type="Proteomes" id="UP001497497"/>
    </source>
</evidence>
<accession>A0AAV2H3E5</accession>
<reference evidence="1 2" key="1">
    <citation type="submission" date="2024-04" db="EMBL/GenBank/DDBJ databases">
        <authorList>
            <consortium name="Genoscope - CEA"/>
            <person name="William W."/>
        </authorList>
    </citation>
    <scope>NUCLEOTIDE SEQUENCE [LARGE SCALE GENOMIC DNA]</scope>
</reference>
<sequence>CERGWYGSLCQYKCHCSNNSCTKCDMGWFGPACQYGKLYGPDDLITDADDATCVTNITSLEVVWNVSYPFTWLRLTTRHEGE</sequence>
<evidence type="ECO:0000313" key="1">
    <source>
        <dbReference type="EMBL" id="CAL1527912.1"/>
    </source>
</evidence>
<protein>
    <recommendedName>
        <fullName evidence="3">EGF-like domain-containing protein</fullName>
    </recommendedName>
</protein>
<gene>
    <name evidence="1" type="ORF">GSLYS_00002082001</name>
</gene>
<name>A0AAV2H3E5_LYMST</name>
<dbReference type="EMBL" id="CAXITT010000024">
    <property type="protein sequence ID" value="CAL1527912.1"/>
    <property type="molecule type" value="Genomic_DNA"/>
</dbReference>
<feature type="non-terminal residue" evidence="1">
    <location>
        <position position="1"/>
    </location>
</feature>
<proteinExistence type="predicted"/>
<organism evidence="1 2">
    <name type="scientific">Lymnaea stagnalis</name>
    <name type="common">Great pond snail</name>
    <name type="synonym">Helix stagnalis</name>
    <dbReference type="NCBI Taxonomy" id="6523"/>
    <lineage>
        <taxon>Eukaryota</taxon>
        <taxon>Metazoa</taxon>
        <taxon>Spiralia</taxon>
        <taxon>Lophotrochozoa</taxon>
        <taxon>Mollusca</taxon>
        <taxon>Gastropoda</taxon>
        <taxon>Heterobranchia</taxon>
        <taxon>Euthyneura</taxon>
        <taxon>Panpulmonata</taxon>
        <taxon>Hygrophila</taxon>
        <taxon>Lymnaeoidea</taxon>
        <taxon>Lymnaeidae</taxon>
        <taxon>Lymnaea</taxon>
    </lineage>
</organism>
<dbReference type="Proteomes" id="UP001497497">
    <property type="component" value="Unassembled WGS sequence"/>
</dbReference>
<evidence type="ECO:0008006" key="3">
    <source>
        <dbReference type="Google" id="ProtNLM"/>
    </source>
</evidence>